<keyword evidence="4 7" id="KW-0812">Transmembrane</keyword>
<dbReference type="GO" id="GO:0005886">
    <property type="term" value="C:plasma membrane"/>
    <property type="evidence" value="ECO:0007669"/>
    <property type="project" value="TreeGrafter"/>
</dbReference>
<dbReference type="Gene3D" id="1.20.1510.10">
    <property type="entry name" value="Cation efflux protein transmembrane domain"/>
    <property type="match status" value="1"/>
</dbReference>
<dbReference type="RefSeq" id="WP_186868979.1">
    <property type="nucleotide sequence ID" value="NZ_JACOOL010000003.1"/>
</dbReference>
<dbReference type="PANTHER" id="PTHR43840:SF15">
    <property type="entry name" value="MITOCHONDRIAL METAL TRANSPORTER 1-RELATED"/>
    <property type="match status" value="1"/>
</dbReference>
<evidence type="ECO:0000256" key="2">
    <source>
        <dbReference type="ARBA" id="ARBA00008114"/>
    </source>
</evidence>
<reference evidence="10" key="1">
    <citation type="submission" date="2020-08" db="EMBL/GenBank/DDBJ databases">
        <title>Genome public.</title>
        <authorList>
            <person name="Liu C."/>
            <person name="Sun Q."/>
        </authorList>
    </citation>
    <scope>NUCLEOTIDE SEQUENCE</scope>
    <source>
        <strain evidence="10">BX22</strain>
    </source>
</reference>
<evidence type="ECO:0000313" key="10">
    <source>
        <dbReference type="EMBL" id="MBC5636265.1"/>
    </source>
</evidence>
<evidence type="ECO:0000259" key="9">
    <source>
        <dbReference type="Pfam" id="PF16916"/>
    </source>
</evidence>
<dbReference type="EMBL" id="JACOOL010000003">
    <property type="protein sequence ID" value="MBC5636265.1"/>
    <property type="molecule type" value="Genomic_DNA"/>
</dbReference>
<dbReference type="NCBIfam" id="TIGR01297">
    <property type="entry name" value="CDF"/>
    <property type="match status" value="1"/>
</dbReference>
<dbReference type="InterPro" id="IPR058533">
    <property type="entry name" value="Cation_efflux_TM"/>
</dbReference>
<dbReference type="Gene3D" id="3.30.70.1350">
    <property type="entry name" value="Cation efflux protein, cytoplasmic domain"/>
    <property type="match status" value="1"/>
</dbReference>
<dbReference type="Pfam" id="PF01545">
    <property type="entry name" value="Cation_efflux"/>
    <property type="match status" value="1"/>
</dbReference>
<dbReference type="InterPro" id="IPR002524">
    <property type="entry name" value="Cation_efflux"/>
</dbReference>
<comment type="similarity">
    <text evidence="2">Belongs to the cation diffusion facilitator (CDF) transporter (TC 2.A.4) family.</text>
</comment>
<dbReference type="PANTHER" id="PTHR43840">
    <property type="entry name" value="MITOCHONDRIAL METAL TRANSPORTER 1-RELATED"/>
    <property type="match status" value="1"/>
</dbReference>
<name>A0A923L4I8_9BACI</name>
<proteinExistence type="inferred from homology"/>
<dbReference type="InterPro" id="IPR027469">
    <property type="entry name" value="Cation_efflux_TMD_sf"/>
</dbReference>
<keyword evidence="5 7" id="KW-1133">Transmembrane helix</keyword>
<accession>A0A923L4I8</accession>
<sequence>MLRTPRIAFLSVISNSFVVLLKLIVGVITGSVAVISEAIHSSLDLLASLIAFISVRISGKPADKEHPFGHGKVENISGTIETLLIFVAGIWIIYECIHKLIYPEAIKFPFLAVAVMLVGAIVNFIVSRIVKKEADRVNSIAMKSNAFHLLTDVYTSLGVAAGLFLVYLTDWHILDPIIGIALALYIMFEAVKLMKEAFPPLLDAKLNQIEEEKILDIIHKYQDQFLEIHDFKTRRSGPNEYIEFHMVVLSHKTVETIHELCDKIEHDIQTEFENSHVLIHVEPETELQ</sequence>
<evidence type="ECO:0000256" key="7">
    <source>
        <dbReference type="SAM" id="Phobius"/>
    </source>
</evidence>
<keyword evidence="6 7" id="KW-0472">Membrane</keyword>
<dbReference type="Proteomes" id="UP000637359">
    <property type="component" value="Unassembled WGS sequence"/>
</dbReference>
<evidence type="ECO:0000259" key="8">
    <source>
        <dbReference type="Pfam" id="PF01545"/>
    </source>
</evidence>
<feature type="transmembrane region" description="Helical" evidence="7">
    <location>
        <begin position="147"/>
        <end position="167"/>
    </location>
</feature>
<keyword evidence="11" id="KW-1185">Reference proteome</keyword>
<dbReference type="InterPro" id="IPR027470">
    <property type="entry name" value="Cation_efflux_CTD"/>
</dbReference>
<evidence type="ECO:0000256" key="6">
    <source>
        <dbReference type="ARBA" id="ARBA00023136"/>
    </source>
</evidence>
<dbReference type="FunFam" id="1.20.1510.10:FF:000006">
    <property type="entry name" value="Divalent cation efflux transporter"/>
    <property type="match status" value="1"/>
</dbReference>
<dbReference type="Pfam" id="PF16916">
    <property type="entry name" value="ZT_dimer"/>
    <property type="match status" value="1"/>
</dbReference>
<dbReference type="InterPro" id="IPR036837">
    <property type="entry name" value="Cation_efflux_CTD_sf"/>
</dbReference>
<dbReference type="GO" id="GO:0006882">
    <property type="term" value="P:intracellular zinc ion homeostasis"/>
    <property type="evidence" value="ECO:0007669"/>
    <property type="project" value="TreeGrafter"/>
</dbReference>
<feature type="transmembrane region" description="Helical" evidence="7">
    <location>
        <begin position="106"/>
        <end position="126"/>
    </location>
</feature>
<feature type="transmembrane region" description="Helical" evidence="7">
    <location>
        <begin position="38"/>
        <end position="55"/>
    </location>
</feature>
<evidence type="ECO:0000256" key="4">
    <source>
        <dbReference type="ARBA" id="ARBA00022692"/>
    </source>
</evidence>
<feature type="domain" description="Cation efflux protein transmembrane" evidence="8">
    <location>
        <begin position="9"/>
        <end position="202"/>
    </location>
</feature>
<dbReference type="AlphaFoldDB" id="A0A923L4I8"/>
<feature type="transmembrane region" description="Helical" evidence="7">
    <location>
        <begin position="7"/>
        <end position="32"/>
    </location>
</feature>
<dbReference type="GO" id="GO:0015086">
    <property type="term" value="F:cadmium ion transmembrane transporter activity"/>
    <property type="evidence" value="ECO:0007669"/>
    <property type="project" value="TreeGrafter"/>
</dbReference>
<comment type="subcellular location">
    <subcellularLocation>
        <location evidence="1">Membrane</location>
        <topology evidence="1">Multi-pass membrane protein</topology>
    </subcellularLocation>
</comment>
<feature type="transmembrane region" description="Helical" evidence="7">
    <location>
        <begin position="173"/>
        <end position="191"/>
    </location>
</feature>
<dbReference type="GO" id="GO:0015341">
    <property type="term" value="F:zinc efflux antiporter activity"/>
    <property type="evidence" value="ECO:0007669"/>
    <property type="project" value="TreeGrafter"/>
</dbReference>
<organism evidence="10 11">
    <name type="scientific">Ornithinibacillus hominis</name>
    <dbReference type="NCBI Taxonomy" id="2763055"/>
    <lineage>
        <taxon>Bacteria</taxon>
        <taxon>Bacillati</taxon>
        <taxon>Bacillota</taxon>
        <taxon>Bacilli</taxon>
        <taxon>Bacillales</taxon>
        <taxon>Bacillaceae</taxon>
        <taxon>Ornithinibacillus</taxon>
    </lineage>
</organism>
<evidence type="ECO:0000256" key="5">
    <source>
        <dbReference type="ARBA" id="ARBA00022989"/>
    </source>
</evidence>
<evidence type="ECO:0000313" key="11">
    <source>
        <dbReference type="Proteomes" id="UP000637359"/>
    </source>
</evidence>
<feature type="transmembrane region" description="Helical" evidence="7">
    <location>
        <begin position="76"/>
        <end position="94"/>
    </location>
</feature>
<keyword evidence="3" id="KW-0813">Transport</keyword>
<evidence type="ECO:0000256" key="3">
    <source>
        <dbReference type="ARBA" id="ARBA00022448"/>
    </source>
</evidence>
<dbReference type="InterPro" id="IPR050291">
    <property type="entry name" value="CDF_Transporter"/>
</dbReference>
<evidence type="ECO:0000256" key="1">
    <source>
        <dbReference type="ARBA" id="ARBA00004141"/>
    </source>
</evidence>
<protein>
    <submittedName>
        <fullName evidence="10">Cation transporter</fullName>
    </submittedName>
</protein>
<dbReference type="GO" id="GO:0015093">
    <property type="term" value="F:ferrous iron transmembrane transporter activity"/>
    <property type="evidence" value="ECO:0007669"/>
    <property type="project" value="TreeGrafter"/>
</dbReference>
<dbReference type="SUPFAM" id="SSF161111">
    <property type="entry name" value="Cation efflux protein transmembrane domain-like"/>
    <property type="match status" value="1"/>
</dbReference>
<gene>
    <name evidence="10" type="ORF">H8S33_05405</name>
</gene>
<comment type="caution">
    <text evidence="10">The sequence shown here is derived from an EMBL/GenBank/DDBJ whole genome shotgun (WGS) entry which is preliminary data.</text>
</comment>
<dbReference type="SUPFAM" id="SSF160240">
    <property type="entry name" value="Cation efflux protein cytoplasmic domain-like"/>
    <property type="match status" value="1"/>
</dbReference>
<feature type="domain" description="Cation efflux protein cytoplasmic" evidence="9">
    <location>
        <begin position="207"/>
        <end position="284"/>
    </location>
</feature>